<accession>A0AAP0KYG3</accession>
<organism evidence="3 4">
    <name type="scientific">Stephania cephalantha</name>
    <dbReference type="NCBI Taxonomy" id="152367"/>
    <lineage>
        <taxon>Eukaryota</taxon>
        <taxon>Viridiplantae</taxon>
        <taxon>Streptophyta</taxon>
        <taxon>Embryophyta</taxon>
        <taxon>Tracheophyta</taxon>
        <taxon>Spermatophyta</taxon>
        <taxon>Magnoliopsida</taxon>
        <taxon>Ranunculales</taxon>
        <taxon>Menispermaceae</taxon>
        <taxon>Menispermoideae</taxon>
        <taxon>Cissampelideae</taxon>
        <taxon>Stephania</taxon>
    </lineage>
</organism>
<evidence type="ECO:0000313" key="4">
    <source>
        <dbReference type="Proteomes" id="UP001419268"/>
    </source>
</evidence>
<evidence type="ECO:0000256" key="1">
    <source>
        <dbReference type="SAM" id="MobiDB-lite"/>
    </source>
</evidence>
<dbReference type="SUPFAM" id="SSF51197">
    <property type="entry name" value="Clavaminate synthase-like"/>
    <property type="match status" value="1"/>
</dbReference>
<dbReference type="PANTHER" id="PTHR34945">
    <property type="entry name" value="2-OXOGLUTARATE (2OG) AND FE(II)-DEPENDENT OXYGENASE SUPERFAMILY PROTEIN"/>
    <property type="match status" value="1"/>
</dbReference>
<keyword evidence="2" id="KW-1133">Transmembrane helix</keyword>
<keyword evidence="4" id="KW-1185">Reference proteome</keyword>
<name>A0AAP0KYG3_9MAGN</name>
<sequence>MAILRTRSRLIGATPPPSPVATGKGLRSAAVDDQILAEYLEKTLQVPDLVLPESQFSPKVDRSIPCEIDFESLAARDGDSISRVSASVAEFGMFRIAEHRISVNELESAFAETDCVFQISEEKRSGFDGVFGPKMSNREQFFWFRSREATFEMIEREVGPDRYRKLSGAMENIFSKLEGVAVSVVKILSGDPNDDITRDRLEESVLRLCRYNQDTSTHWAFGDGDGHGEEENLGGFDPGLSLYLFDCDHDFHVRTNEKGLLSFTARRGTIIVAMRKLCENWSRRGFNRVVEEPIFFEPNNGGVHYYSLEFMCSPESPNVERNQIIKKITLTDQVFIVAVVAILYSFLRFVVSYFV</sequence>
<keyword evidence="2" id="KW-0472">Membrane</keyword>
<gene>
    <name evidence="3" type="ORF">Scep_005843</name>
</gene>
<evidence type="ECO:0000256" key="2">
    <source>
        <dbReference type="SAM" id="Phobius"/>
    </source>
</evidence>
<dbReference type="AlphaFoldDB" id="A0AAP0KYG3"/>
<dbReference type="Gene3D" id="2.60.120.330">
    <property type="entry name" value="B-lactam Antibiotic, Isopenicillin N Synthase, Chain"/>
    <property type="match status" value="1"/>
</dbReference>
<feature type="transmembrane region" description="Helical" evidence="2">
    <location>
        <begin position="334"/>
        <end position="354"/>
    </location>
</feature>
<protein>
    <submittedName>
        <fullName evidence="3">Uncharacterized protein</fullName>
    </submittedName>
</protein>
<dbReference type="PANTHER" id="PTHR34945:SF4">
    <property type="entry name" value="2-OXOGLUTARATE (2OG) AND FE(II)-DEPENDENT OXYGENASE SUPERFAMILY PROTEIN"/>
    <property type="match status" value="1"/>
</dbReference>
<evidence type="ECO:0000313" key="3">
    <source>
        <dbReference type="EMBL" id="KAK9159269.1"/>
    </source>
</evidence>
<dbReference type="EMBL" id="JBBNAG010000002">
    <property type="protein sequence ID" value="KAK9159269.1"/>
    <property type="molecule type" value="Genomic_DNA"/>
</dbReference>
<keyword evidence="2" id="KW-0812">Transmembrane</keyword>
<reference evidence="3 4" key="1">
    <citation type="submission" date="2024-01" db="EMBL/GenBank/DDBJ databases">
        <title>Genome assemblies of Stephania.</title>
        <authorList>
            <person name="Yang L."/>
        </authorList>
    </citation>
    <scope>NUCLEOTIDE SEQUENCE [LARGE SCALE GENOMIC DNA]</scope>
    <source>
        <strain evidence="3">JXDWG</strain>
        <tissue evidence="3">Leaf</tissue>
    </source>
</reference>
<dbReference type="InterPro" id="IPR027443">
    <property type="entry name" value="IPNS-like_sf"/>
</dbReference>
<dbReference type="Proteomes" id="UP001419268">
    <property type="component" value="Unassembled WGS sequence"/>
</dbReference>
<proteinExistence type="predicted"/>
<feature type="region of interest" description="Disordered" evidence="1">
    <location>
        <begin position="1"/>
        <end position="24"/>
    </location>
</feature>
<comment type="caution">
    <text evidence="3">The sequence shown here is derived from an EMBL/GenBank/DDBJ whole genome shotgun (WGS) entry which is preliminary data.</text>
</comment>